<accession>A0A934R3N7</accession>
<keyword evidence="4" id="KW-1185">Reference proteome</keyword>
<dbReference type="SUPFAM" id="SSF56349">
    <property type="entry name" value="DNA breaking-rejoining enzymes"/>
    <property type="match status" value="1"/>
</dbReference>
<comment type="caution">
    <text evidence="3">The sequence shown here is derived from an EMBL/GenBank/DDBJ whole genome shotgun (WGS) entry which is preliminary data.</text>
</comment>
<dbReference type="AlphaFoldDB" id="A0A934R3N7"/>
<dbReference type="InterPro" id="IPR013762">
    <property type="entry name" value="Integrase-like_cat_sf"/>
</dbReference>
<dbReference type="RefSeq" id="WP_200351424.1">
    <property type="nucleotide sequence ID" value="NZ_BAABHZ010000006.1"/>
</dbReference>
<reference evidence="3" key="1">
    <citation type="submission" date="2021-01" db="EMBL/GenBank/DDBJ databases">
        <title>Modified the classification status of verrucomicrobia.</title>
        <authorList>
            <person name="Feng X."/>
        </authorList>
    </citation>
    <scope>NUCLEOTIDE SEQUENCE</scope>
    <source>
        <strain evidence="3">JCM 18052</strain>
    </source>
</reference>
<dbReference type="Proteomes" id="UP000600139">
    <property type="component" value="Unassembled WGS sequence"/>
</dbReference>
<dbReference type="GO" id="GO:0015074">
    <property type="term" value="P:DNA integration"/>
    <property type="evidence" value="ECO:0007669"/>
    <property type="project" value="InterPro"/>
</dbReference>
<gene>
    <name evidence="3" type="ORF">JIN84_12770</name>
</gene>
<dbReference type="InterPro" id="IPR011010">
    <property type="entry name" value="DNA_brk_join_enz"/>
</dbReference>
<evidence type="ECO:0000313" key="4">
    <source>
        <dbReference type="Proteomes" id="UP000600139"/>
    </source>
</evidence>
<name>A0A934R3N7_9BACT</name>
<proteinExistence type="predicted"/>
<protein>
    <submittedName>
        <fullName evidence="3">Site-specific integrase</fullName>
    </submittedName>
</protein>
<evidence type="ECO:0000256" key="1">
    <source>
        <dbReference type="ARBA" id="ARBA00023172"/>
    </source>
</evidence>
<feature type="region of interest" description="Disordered" evidence="2">
    <location>
        <begin position="385"/>
        <end position="409"/>
    </location>
</feature>
<dbReference type="EMBL" id="JAENIK010000011">
    <property type="protein sequence ID" value="MBK1816491.1"/>
    <property type="molecule type" value="Genomic_DNA"/>
</dbReference>
<organism evidence="3 4">
    <name type="scientific">Luteolibacter yonseiensis</name>
    <dbReference type="NCBI Taxonomy" id="1144680"/>
    <lineage>
        <taxon>Bacteria</taxon>
        <taxon>Pseudomonadati</taxon>
        <taxon>Verrucomicrobiota</taxon>
        <taxon>Verrucomicrobiia</taxon>
        <taxon>Verrucomicrobiales</taxon>
        <taxon>Verrucomicrobiaceae</taxon>
        <taxon>Luteolibacter</taxon>
    </lineage>
</organism>
<dbReference type="GO" id="GO:0006310">
    <property type="term" value="P:DNA recombination"/>
    <property type="evidence" value="ECO:0007669"/>
    <property type="project" value="UniProtKB-KW"/>
</dbReference>
<dbReference type="GO" id="GO:0003677">
    <property type="term" value="F:DNA binding"/>
    <property type="evidence" value="ECO:0007669"/>
    <property type="project" value="InterPro"/>
</dbReference>
<evidence type="ECO:0000256" key="2">
    <source>
        <dbReference type="SAM" id="MobiDB-lite"/>
    </source>
</evidence>
<evidence type="ECO:0000313" key="3">
    <source>
        <dbReference type="EMBL" id="MBK1816491.1"/>
    </source>
</evidence>
<dbReference type="Gene3D" id="1.10.443.10">
    <property type="entry name" value="Intergrase catalytic core"/>
    <property type="match status" value="1"/>
</dbReference>
<keyword evidence="1" id="KW-0233">DNA recombination</keyword>
<sequence length="409" mass="46102">MNETRSVLVKYRTVSITVFPWSPRAGVEYWKFRNGKRFVVRSTLEKAKAEAKRIAEETYLGGVKLGALSTAQTVAIRRMLEVDPSLALVDEFILWHAKRLPKKNCREAVEEFLAVKRANAGSSPHNVNILTRHLSVLPDRDLHEIGPAELPPLPGSARTRKNRRGAWITFFKWCVEMKYLPSGEKTAPQCLEKPRVIRKVPTTWERSHLETMIQNVTPGYFAWLCCGGWAGIRTEEICPDPESGKSPLDWADFKWDRDLIIIRPETDKNGHRRVVPILPALKQALWPIKKTFGRVGPNLPPHTPRRGGADAETTRLGKLVGGWRKNALRHTFISCRGADVGLAQTSMEAGNSESEAKKSYNDAKGKDEAEAWFAPFPLIPQKYLRPVDNDFPPVSEKVEKPTKRKTGGS</sequence>